<keyword evidence="5" id="KW-0804">Transcription</keyword>
<comment type="similarity">
    <text evidence="2">Belongs to the transcriptional coactivator PC4 family.</text>
</comment>
<dbReference type="GO" id="GO:0003677">
    <property type="term" value="F:DNA binding"/>
    <property type="evidence" value="ECO:0007669"/>
    <property type="project" value="UniProtKB-KW"/>
</dbReference>
<evidence type="ECO:0000256" key="4">
    <source>
        <dbReference type="ARBA" id="ARBA00023125"/>
    </source>
</evidence>
<dbReference type="Proteomes" id="UP000494165">
    <property type="component" value="Unassembled WGS sequence"/>
</dbReference>
<evidence type="ECO:0000256" key="5">
    <source>
        <dbReference type="ARBA" id="ARBA00023163"/>
    </source>
</evidence>
<dbReference type="AlphaFoldDB" id="A0A8S1BT64"/>
<keyword evidence="6" id="KW-0539">Nucleus</keyword>
<evidence type="ECO:0000256" key="3">
    <source>
        <dbReference type="ARBA" id="ARBA00023015"/>
    </source>
</evidence>
<dbReference type="Gene3D" id="2.30.31.10">
    <property type="entry name" value="Transcriptional Coactivator Pc4, Chain A"/>
    <property type="match status" value="1"/>
</dbReference>
<evidence type="ECO:0000313" key="9">
    <source>
        <dbReference type="EMBL" id="CAB3359493.1"/>
    </source>
</evidence>
<organism evidence="9 10">
    <name type="scientific">Cloeon dipterum</name>
    <dbReference type="NCBI Taxonomy" id="197152"/>
    <lineage>
        <taxon>Eukaryota</taxon>
        <taxon>Metazoa</taxon>
        <taxon>Ecdysozoa</taxon>
        <taxon>Arthropoda</taxon>
        <taxon>Hexapoda</taxon>
        <taxon>Insecta</taxon>
        <taxon>Pterygota</taxon>
        <taxon>Palaeoptera</taxon>
        <taxon>Ephemeroptera</taxon>
        <taxon>Pisciforma</taxon>
        <taxon>Baetidae</taxon>
        <taxon>Cloeon</taxon>
    </lineage>
</organism>
<protein>
    <recommendedName>
        <fullName evidence="8">Transcriptional coactivator p15 (PC4) C-terminal domain-containing protein</fullName>
    </recommendedName>
</protein>
<dbReference type="PANTHER" id="PTHR13215">
    <property type="entry name" value="RNA POLYMERASE II TRANSCRIPTIONAL COACTIVATOR"/>
    <property type="match status" value="1"/>
</dbReference>
<comment type="subcellular location">
    <subcellularLocation>
        <location evidence="1">Nucleus</location>
    </subcellularLocation>
</comment>
<feature type="domain" description="Transcriptional coactivator p15 (PC4) C-terminal" evidence="8">
    <location>
        <begin position="98"/>
        <end position="149"/>
    </location>
</feature>
<dbReference type="InterPro" id="IPR045125">
    <property type="entry name" value="Sub1/Tcp4-like"/>
</dbReference>
<evidence type="ECO:0000313" key="10">
    <source>
        <dbReference type="Proteomes" id="UP000494165"/>
    </source>
</evidence>
<gene>
    <name evidence="9" type="ORF">CLODIP_2_CD05284</name>
</gene>
<dbReference type="OrthoDB" id="2505440at2759"/>
<proteinExistence type="inferred from homology"/>
<dbReference type="Pfam" id="PF02229">
    <property type="entry name" value="PC4"/>
    <property type="match status" value="1"/>
</dbReference>
<keyword evidence="10" id="KW-1185">Reference proteome</keyword>
<dbReference type="GO" id="GO:0005634">
    <property type="term" value="C:nucleus"/>
    <property type="evidence" value="ECO:0007669"/>
    <property type="project" value="UniProtKB-SubCell"/>
</dbReference>
<sequence length="207" mass="23124">MQILKQNKGAVTVRTYITAAGCDDITSCTKRSVPFPSKSTEDSCTMPKNKKQLDSDSDSDSGPEDRNPPPSKKQKGGSSSAGGGSSETRVEGAEEPTWSIDRMRHVKIREFKGKVYVDIREFYEKDGKQLPGKKGISLSAQQYQKLKSIIPEIDEELKKLGKKTIDKRHTPERVRWFLVRSCCCFESADWTTNDSLASHSRSCRVGD</sequence>
<feature type="region of interest" description="Disordered" evidence="7">
    <location>
        <begin position="28"/>
        <end position="96"/>
    </location>
</feature>
<dbReference type="EMBL" id="CADEPI010000001">
    <property type="protein sequence ID" value="CAB3359493.1"/>
    <property type="molecule type" value="Genomic_DNA"/>
</dbReference>
<accession>A0A8S1BT64</accession>
<evidence type="ECO:0000256" key="1">
    <source>
        <dbReference type="ARBA" id="ARBA00004123"/>
    </source>
</evidence>
<dbReference type="SUPFAM" id="SSF54447">
    <property type="entry name" value="ssDNA-binding transcriptional regulator domain"/>
    <property type="match status" value="1"/>
</dbReference>
<dbReference type="GO" id="GO:0003713">
    <property type="term" value="F:transcription coactivator activity"/>
    <property type="evidence" value="ECO:0007669"/>
    <property type="project" value="InterPro"/>
</dbReference>
<comment type="caution">
    <text evidence="9">The sequence shown here is derived from an EMBL/GenBank/DDBJ whole genome shotgun (WGS) entry which is preliminary data.</text>
</comment>
<evidence type="ECO:0000256" key="6">
    <source>
        <dbReference type="ARBA" id="ARBA00023242"/>
    </source>
</evidence>
<dbReference type="InterPro" id="IPR009044">
    <property type="entry name" value="ssDNA-bd_transcriptional_reg"/>
</dbReference>
<keyword evidence="3" id="KW-0805">Transcription regulation</keyword>
<name>A0A8S1BT64_9INSE</name>
<reference evidence="9 10" key="1">
    <citation type="submission" date="2020-04" db="EMBL/GenBank/DDBJ databases">
        <authorList>
            <person name="Alioto T."/>
            <person name="Alioto T."/>
            <person name="Gomez Garrido J."/>
        </authorList>
    </citation>
    <scope>NUCLEOTIDE SEQUENCE [LARGE SCALE GENOMIC DNA]</scope>
</reference>
<evidence type="ECO:0000256" key="7">
    <source>
        <dbReference type="SAM" id="MobiDB-lite"/>
    </source>
</evidence>
<dbReference type="InterPro" id="IPR003173">
    <property type="entry name" value="PC4_C"/>
</dbReference>
<evidence type="ECO:0000256" key="2">
    <source>
        <dbReference type="ARBA" id="ARBA00009001"/>
    </source>
</evidence>
<keyword evidence="4" id="KW-0238">DNA-binding</keyword>
<dbReference type="GO" id="GO:0060261">
    <property type="term" value="P:positive regulation of transcription initiation by RNA polymerase II"/>
    <property type="evidence" value="ECO:0007669"/>
    <property type="project" value="InterPro"/>
</dbReference>
<evidence type="ECO:0000259" key="8">
    <source>
        <dbReference type="Pfam" id="PF02229"/>
    </source>
</evidence>